<evidence type="ECO:0000256" key="4">
    <source>
        <dbReference type="ARBA" id="ARBA00023136"/>
    </source>
</evidence>
<evidence type="ECO:0000256" key="2">
    <source>
        <dbReference type="ARBA" id="ARBA00022692"/>
    </source>
</evidence>
<dbReference type="PANTHER" id="PTHR11785:SF512">
    <property type="entry name" value="SOBREMESA, ISOFORM B"/>
    <property type="match status" value="1"/>
</dbReference>
<dbReference type="GO" id="GO:0015179">
    <property type="term" value="F:L-amino acid transmembrane transporter activity"/>
    <property type="evidence" value="ECO:0007669"/>
    <property type="project" value="TreeGrafter"/>
</dbReference>
<evidence type="ECO:0000256" key="3">
    <source>
        <dbReference type="ARBA" id="ARBA00022989"/>
    </source>
</evidence>
<name>A0A7R8W9P7_9CRUS</name>
<proteinExistence type="predicted"/>
<keyword evidence="2" id="KW-0812">Transmembrane</keyword>
<dbReference type="InterPro" id="IPR050598">
    <property type="entry name" value="AminoAcid_Transporter"/>
</dbReference>
<comment type="subcellular location">
    <subcellularLocation>
        <location evidence="1">Membrane</location>
        <topology evidence="1">Multi-pass membrane protein</topology>
    </subcellularLocation>
</comment>
<dbReference type="PIRSF" id="PIRSF006060">
    <property type="entry name" value="AA_transporter"/>
    <property type="match status" value="1"/>
</dbReference>
<dbReference type="Gene3D" id="1.20.1740.10">
    <property type="entry name" value="Amino acid/polyamine transporter I"/>
    <property type="match status" value="1"/>
</dbReference>
<reference evidence="5" key="1">
    <citation type="submission" date="2020-11" db="EMBL/GenBank/DDBJ databases">
        <authorList>
            <person name="Tran Van P."/>
        </authorList>
    </citation>
    <scope>NUCLEOTIDE SEQUENCE</scope>
</reference>
<dbReference type="OrthoDB" id="5982228at2759"/>
<keyword evidence="3" id="KW-1133">Transmembrane helix</keyword>
<dbReference type="FunFam" id="1.20.1740.10:FF:000103">
    <property type="entry name" value="Uncharacterized protein"/>
    <property type="match status" value="1"/>
</dbReference>
<dbReference type="GO" id="GO:0016020">
    <property type="term" value="C:membrane"/>
    <property type="evidence" value="ECO:0007669"/>
    <property type="project" value="UniProtKB-SubCell"/>
</dbReference>
<keyword evidence="4" id="KW-0472">Membrane</keyword>
<dbReference type="InterPro" id="IPR002293">
    <property type="entry name" value="AA/rel_permease1"/>
</dbReference>
<evidence type="ECO:0000313" key="5">
    <source>
        <dbReference type="EMBL" id="CAD7227560.1"/>
    </source>
</evidence>
<evidence type="ECO:0000256" key="1">
    <source>
        <dbReference type="ARBA" id="ARBA00004141"/>
    </source>
</evidence>
<sequence length="347" mass="38983">MYQNCVIRIITWVNCHSVKLATQVQNGFMCAKLLAIAVIVGTGCVKIAQGETQYLRTGFENSKTSYGTLAIAFYQGLWAYDGWNNLNYVTEEIKNPNRNLPLSIIIAIPLVTICYVLVNISYLTVMSPSELLQAEAVAVTFGNKVLGVFAWFMPLSVALSTFGAANGTEFTSGRLCYAAAREGHLVQVLSFVNLRRYTPMPALIFNNMRRKCSEKSFEQAVVALIMIIPGDIDSLIEFFSFTAWIFYGGAMAALLVLRRTRASVVRPYKVNLIIPITVLLASIFLVVAPLVEDPKLEYLYATMFIFTGLIFYVPFVYYKIQWGPMEKITRFFQLIMEVVPTDHMPDI</sequence>
<dbReference type="PANTHER" id="PTHR11785">
    <property type="entry name" value="AMINO ACID TRANSPORTER"/>
    <property type="match status" value="1"/>
</dbReference>
<organism evidence="5">
    <name type="scientific">Cyprideis torosa</name>
    <dbReference type="NCBI Taxonomy" id="163714"/>
    <lineage>
        <taxon>Eukaryota</taxon>
        <taxon>Metazoa</taxon>
        <taxon>Ecdysozoa</taxon>
        <taxon>Arthropoda</taxon>
        <taxon>Crustacea</taxon>
        <taxon>Oligostraca</taxon>
        <taxon>Ostracoda</taxon>
        <taxon>Podocopa</taxon>
        <taxon>Podocopida</taxon>
        <taxon>Cytherocopina</taxon>
        <taxon>Cytheroidea</taxon>
        <taxon>Cytherideidae</taxon>
        <taxon>Cyprideis</taxon>
    </lineage>
</organism>
<dbReference type="AlphaFoldDB" id="A0A7R8W9P7"/>
<dbReference type="Pfam" id="PF13520">
    <property type="entry name" value="AA_permease_2"/>
    <property type="match status" value="1"/>
</dbReference>
<protein>
    <submittedName>
        <fullName evidence="5">Uncharacterized protein</fullName>
    </submittedName>
</protein>
<gene>
    <name evidence="5" type="ORF">CTOB1V02_LOCUS5464</name>
</gene>
<accession>A0A7R8W9P7</accession>
<dbReference type="EMBL" id="OB661183">
    <property type="protein sequence ID" value="CAD7227560.1"/>
    <property type="molecule type" value="Genomic_DNA"/>
</dbReference>